<keyword evidence="1" id="KW-1133">Transmembrane helix</keyword>
<dbReference type="OrthoDB" id="6248400at2759"/>
<feature type="transmembrane region" description="Helical" evidence="1">
    <location>
        <begin position="99"/>
        <end position="121"/>
    </location>
</feature>
<keyword evidence="1" id="KW-0472">Membrane</keyword>
<evidence type="ECO:0000256" key="1">
    <source>
        <dbReference type="SAM" id="Phobius"/>
    </source>
</evidence>
<feature type="transmembrane region" description="Helical" evidence="1">
    <location>
        <begin position="21"/>
        <end position="45"/>
    </location>
</feature>
<name>A0A183T8I2_SCHSO</name>
<keyword evidence="3" id="KW-1185">Reference proteome</keyword>
<feature type="transmembrane region" description="Helical" evidence="1">
    <location>
        <begin position="251"/>
        <end position="270"/>
    </location>
</feature>
<sequence>MSESRTFWYCVESHQWPDVYDILLIVFAALGLLLNIAVAILLFLLRGPCKTSLALLRGLVVSCAMACLVNFIEHAMPKMERTSSYHFNRLICIFWASRFFYWIFVVIASQFLFFFAVYRFLDLTGNDDYKIPSEEYQIPTYSTLIPVFSVIISAPQTFSVNLVGDVCNCSHRKINIPLLSLIYAQVYIWTAILIVFDGSVLTFISFQLWRLMKMPKNLRGEDKLELLHFYKTTFTEGPLCENTAASNSSKVAGSLCIIPLTISYLVLFSYDQLYQFASAINLTAYVIGTQVQKFGGLLLVWHCVIVPIIVLIYVRPLRLCLQKFWRKLTGKT</sequence>
<dbReference type="AlphaFoldDB" id="A0A183T8I2"/>
<dbReference type="Gene3D" id="1.20.1070.10">
    <property type="entry name" value="Rhodopsin 7-helix transmembrane proteins"/>
    <property type="match status" value="1"/>
</dbReference>
<reference evidence="4" key="1">
    <citation type="submission" date="2016-06" db="UniProtKB">
        <authorList>
            <consortium name="WormBaseParasite"/>
        </authorList>
    </citation>
    <scope>IDENTIFICATION</scope>
</reference>
<keyword evidence="1" id="KW-0812">Transmembrane</keyword>
<gene>
    <name evidence="2" type="ORF">SSLN_LOCUS12780</name>
</gene>
<evidence type="ECO:0000313" key="2">
    <source>
        <dbReference type="EMBL" id="VDL99165.1"/>
    </source>
</evidence>
<dbReference type="STRING" id="70667.A0A183T8I2"/>
<proteinExistence type="predicted"/>
<dbReference type="Proteomes" id="UP000275846">
    <property type="component" value="Unassembled WGS sequence"/>
</dbReference>
<protein>
    <submittedName>
        <fullName evidence="4">G_PROTEIN_RECEP_F1_2 domain-containing protein</fullName>
    </submittedName>
</protein>
<feature type="transmembrane region" description="Helical" evidence="1">
    <location>
        <begin position="51"/>
        <end position="72"/>
    </location>
</feature>
<reference evidence="2 3" key="2">
    <citation type="submission" date="2018-11" db="EMBL/GenBank/DDBJ databases">
        <authorList>
            <consortium name="Pathogen Informatics"/>
        </authorList>
    </citation>
    <scope>NUCLEOTIDE SEQUENCE [LARGE SCALE GENOMIC DNA]</scope>
    <source>
        <strain evidence="2 3">NST_G2</strain>
    </source>
</reference>
<feature type="transmembrane region" description="Helical" evidence="1">
    <location>
        <begin position="294"/>
        <end position="314"/>
    </location>
</feature>
<dbReference type="WBParaSite" id="SSLN_0001327601-mRNA-1">
    <property type="protein sequence ID" value="SSLN_0001327601-mRNA-1"/>
    <property type="gene ID" value="SSLN_0001327601"/>
</dbReference>
<evidence type="ECO:0000313" key="4">
    <source>
        <dbReference type="WBParaSite" id="SSLN_0001327601-mRNA-1"/>
    </source>
</evidence>
<feature type="transmembrane region" description="Helical" evidence="1">
    <location>
        <begin position="186"/>
        <end position="209"/>
    </location>
</feature>
<dbReference type="SUPFAM" id="SSF81321">
    <property type="entry name" value="Family A G protein-coupled receptor-like"/>
    <property type="match status" value="1"/>
</dbReference>
<organism evidence="4">
    <name type="scientific">Schistocephalus solidus</name>
    <name type="common">Tapeworm</name>
    <dbReference type="NCBI Taxonomy" id="70667"/>
    <lineage>
        <taxon>Eukaryota</taxon>
        <taxon>Metazoa</taxon>
        <taxon>Spiralia</taxon>
        <taxon>Lophotrochozoa</taxon>
        <taxon>Platyhelminthes</taxon>
        <taxon>Cestoda</taxon>
        <taxon>Eucestoda</taxon>
        <taxon>Diphyllobothriidea</taxon>
        <taxon>Diphyllobothriidae</taxon>
        <taxon>Schistocephalus</taxon>
    </lineage>
</organism>
<dbReference type="EMBL" id="UYSU01037538">
    <property type="protein sequence ID" value="VDL99165.1"/>
    <property type="molecule type" value="Genomic_DNA"/>
</dbReference>
<evidence type="ECO:0000313" key="3">
    <source>
        <dbReference type="Proteomes" id="UP000275846"/>
    </source>
</evidence>
<accession>A0A183T8I2</accession>